<proteinExistence type="predicted"/>
<dbReference type="InterPro" id="IPR016032">
    <property type="entry name" value="Sig_transdc_resp-reg_C-effctor"/>
</dbReference>
<reference evidence="1 2" key="1">
    <citation type="journal article" date="2021" name="Int. J. Syst. Evol. Microbiol.">
        <title>Reticulibacter mediterranei gen. nov., sp. nov., within the new family Reticulibacteraceae fam. nov., and Ktedonospora formicarum gen. nov., sp. nov., Ktedonobacter robiniae sp. nov., Dictyobacter formicarum sp. nov. and Dictyobacter arantiisoli sp. nov., belonging to the class Ktedonobacteria.</title>
        <authorList>
            <person name="Yabe S."/>
            <person name="Zheng Y."/>
            <person name="Wang C.M."/>
            <person name="Sakai Y."/>
            <person name="Abe K."/>
            <person name="Yokota A."/>
            <person name="Donadio S."/>
            <person name="Cavaletti L."/>
            <person name="Monciardini P."/>
        </authorList>
    </citation>
    <scope>NUCLEOTIDE SEQUENCE [LARGE SCALE GENOMIC DNA]</scope>
    <source>
        <strain evidence="1 2">SOSP1-30</strain>
    </source>
</reference>
<keyword evidence="2" id="KW-1185">Reference proteome</keyword>
<name>A0ABQ3UWX7_9CHLR</name>
<evidence type="ECO:0000313" key="1">
    <source>
        <dbReference type="EMBL" id="GHO57211.1"/>
    </source>
</evidence>
<dbReference type="InterPro" id="IPR036388">
    <property type="entry name" value="WH-like_DNA-bd_sf"/>
</dbReference>
<comment type="caution">
    <text evidence="1">The sequence shown here is derived from an EMBL/GenBank/DDBJ whole genome shotgun (WGS) entry which is preliminary data.</text>
</comment>
<evidence type="ECO:0008006" key="3">
    <source>
        <dbReference type="Google" id="ProtNLM"/>
    </source>
</evidence>
<organism evidence="1 2">
    <name type="scientific">Ktedonobacter robiniae</name>
    <dbReference type="NCBI Taxonomy" id="2778365"/>
    <lineage>
        <taxon>Bacteria</taxon>
        <taxon>Bacillati</taxon>
        <taxon>Chloroflexota</taxon>
        <taxon>Ktedonobacteria</taxon>
        <taxon>Ktedonobacterales</taxon>
        <taxon>Ktedonobacteraceae</taxon>
        <taxon>Ktedonobacter</taxon>
    </lineage>
</organism>
<accession>A0ABQ3UWX7</accession>
<dbReference type="EMBL" id="BNJG01000002">
    <property type="protein sequence ID" value="GHO57211.1"/>
    <property type="molecule type" value="Genomic_DNA"/>
</dbReference>
<gene>
    <name evidence="1" type="ORF">KSB_56860</name>
</gene>
<protein>
    <recommendedName>
        <fullName evidence="3">OmpR/PhoB-type domain-containing protein</fullName>
    </recommendedName>
</protein>
<dbReference type="Proteomes" id="UP000654345">
    <property type="component" value="Unassembled WGS sequence"/>
</dbReference>
<sequence>MAWDLEKGERVKDMTWDLERRAVTIGDTTIMLTSTEYRLLFSLRHGNPVTYANLASMAYNCKMDAKVRMMMDKHIDRIRSKLRGTGIYVYCVNTYGYLLLPEAF</sequence>
<dbReference type="Gene3D" id="1.10.10.10">
    <property type="entry name" value="Winged helix-like DNA-binding domain superfamily/Winged helix DNA-binding domain"/>
    <property type="match status" value="1"/>
</dbReference>
<dbReference type="SUPFAM" id="SSF46894">
    <property type="entry name" value="C-terminal effector domain of the bipartite response regulators"/>
    <property type="match status" value="1"/>
</dbReference>
<evidence type="ECO:0000313" key="2">
    <source>
        <dbReference type="Proteomes" id="UP000654345"/>
    </source>
</evidence>